<feature type="active site" description="Schiff-base intermediate with acetaldehyde" evidence="6">
    <location>
        <position position="157"/>
    </location>
</feature>
<gene>
    <name evidence="6 7" type="primary">deoC</name>
    <name evidence="7" type="ORF">IAA66_01420</name>
</gene>
<dbReference type="HAMAP" id="MF_00114">
    <property type="entry name" value="DeoC_type1"/>
    <property type="match status" value="1"/>
</dbReference>
<dbReference type="PANTHER" id="PTHR10889">
    <property type="entry name" value="DEOXYRIBOSE-PHOSPHATE ALDOLASE"/>
    <property type="match status" value="1"/>
</dbReference>
<dbReference type="GO" id="GO:0006018">
    <property type="term" value="P:2-deoxyribose 1-phosphate catabolic process"/>
    <property type="evidence" value="ECO:0007669"/>
    <property type="project" value="UniProtKB-UniRule"/>
</dbReference>
<dbReference type="GO" id="GO:0004139">
    <property type="term" value="F:deoxyribose-phosphate aldolase activity"/>
    <property type="evidence" value="ECO:0007669"/>
    <property type="project" value="UniProtKB-UniRule"/>
</dbReference>
<dbReference type="CDD" id="cd00959">
    <property type="entry name" value="DeoC"/>
    <property type="match status" value="1"/>
</dbReference>
<dbReference type="SUPFAM" id="SSF51569">
    <property type="entry name" value="Aldolase"/>
    <property type="match status" value="1"/>
</dbReference>
<comment type="catalytic activity">
    <reaction evidence="5 6">
        <text>2-deoxy-D-ribose 5-phosphate = D-glyceraldehyde 3-phosphate + acetaldehyde</text>
        <dbReference type="Rhea" id="RHEA:12821"/>
        <dbReference type="ChEBI" id="CHEBI:15343"/>
        <dbReference type="ChEBI" id="CHEBI:59776"/>
        <dbReference type="ChEBI" id="CHEBI:62877"/>
        <dbReference type="EC" id="4.1.2.4"/>
    </reaction>
</comment>
<dbReference type="EMBL" id="DVFI01000018">
    <property type="protein sequence ID" value="HIQ62229.1"/>
    <property type="molecule type" value="Genomic_DNA"/>
</dbReference>
<dbReference type="InterPro" id="IPR011343">
    <property type="entry name" value="DeoC"/>
</dbReference>
<dbReference type="AlphaFoldDB" id="A0A9D0YV19"/>
<dbReference type="Proteomes" id="UP000886819">
    <property type="component" value="Unassembled WGS sequence"/>
</dbReference>
<evidence type="ECO:0000313" key="7">
    <source>
        <dbReference type="EMBL" id="HIQ62229.1"/>
    </source>
</evidence>
<sequence length="242" mass="26126">MDARLQTIARVVDISGVRTDVSRQEIDRIVAACREYHFVCAFAMPCFTPYLKQRLADLPDVKVGGVIGFPSGADSTAIKVLTAKEHLRTGCDEMDMVINVGALKSGMDQTVEDDIRAVVEAADGKPVKTILEVAYLTDDEIRRGAEIAVRAGASYVKTGTGWASKPATVHTIRLIKSAIGDSALIKAAGGVRSLDTMLEMMDAGCARFGIGLRSILSIMNEVDARLNIHRSFSLETAQTDCY</sequence>
<accession>A0A9D0YV19</accession>
<dbReference type="InterPro" id="IPR002915">
    <property type="entry name" value="DeoC/FbaB/LacD_aldolase"/>
</dbReference>
<name>A0A9D0YV19_9FIRM</name>
<dbReference type="SMART" id="SM01133">
    <property type="entry name" value="DeoC"/>
    <property type="match status" value="1"/>
</dbReference>
<dbReference type="Pfam" id="PF01791">
    <property type="entry name" value="DeoC"/>
    <property type="match status" value="1"/>
</dbReference>
<evidence type="ECO:0000256" key="5">
    <source>
        <dbReference type="ARBA" id="ARBA00048791"/>
    </source>
</evidence>
<feature type="active site" description="Proton donor/acceptor" evidence="6">
    <location>
        <position position="95"/>
    </location>
</feature>
<dbReference type="Gene3D" id="3.20.20.70">
    <property type="entry name" value="Aldolase class I"/>
    <property type="match status" value="1"/>
</dbReference>
<keyword evidence="2 6" id="KW-0963">Cytoplasm</keyword>
<dbReference type="GO" id="GO:0009264">
    <property type="term" value="P:deoxyribonucleotide catabolic process"/>
    <property type="evidence" value="ECO:0007669"/>
    <property type="project" value="UniProtKB-UniRule"/>
</dbReference>
<dbReference type="PANTHER" id="PTHR10889:SF1">
    <property type="entry name" value="DEOXYRIBOSE-PHOSPHATE ALDOLASE"/>
    <property type="match status" value="1"/>
</dbReference>
<dbReference type="PIRSF" id="PIRSF001357">
    <property type="entry name" value="DeoC"/>
    <property type="match status" value="1"/>
</dbReference>
<evidence type="ECO:0000256" key="2">
    <source>
        <dbReference type="ARBA" id="ARBA00022490"/>
    </source>
</evidence>
<comment type="pathway">
    <text evidence="6">Carbohydrate degradation; 2-deoxy-D-ribose 1-phosphate degradation; D-glyceraldehyde 3-phosphate and acetaldehyde from 2-deoxy-alpha-D-ribose 1-phosphate: step 2/2.</text>
</comment>
<keyword evidence="4 6" id="KW-0704">Schiff base</keyword>
<dbReference type="EC" id="4.1.2.4" evidence="6"/>
<proteinExistence type="inferred from homology"/>
<dbReference type="GO" id="GO:0016052">
    <property type="term" value="P:carbohydrate catabolic process"/>
    <property type="evidence" value="ECO:0007669"/>
    <property type="project" value="TreeGrafter"/>
</dbReference>
<comment type="caution">
    <text evidence="7">The sequence shown here is derived from an EMBL/GenBank/DDBJ whole genome shotgun (WGS) entry which is preliminary data.</text>
</comment>
<reference evidence="7" key="1">
    <citation type="submission" date="2020-10" db="EMBL/GenBank/DDBJ databases">
        <authorList>
            <person name="Gilroy R."/>
        </authorList>
    </citation>
    <scope>NUCLEOTIDE SEQUENCE</scope>
    <source>
        <strain evidence="7">ChiHile30-977</strain>
    </source>
</reference>
<evidence type="ECO:0000256" key="3">
    <source>
        <dbReference type="ARBA" id="ARBA00023239"/>
    </source>
</evidence>
<comment type="subcellular location">
    <subcellularLocation>
        <location evidence="6">Cytoplasm</location>
    </subcellularLocation>
</comment>
<evidence type="ECO:0000313" key="8">
    <source>
        <dbReference type="Proteomes" id="UP000886819"/>
    </source>
</evidence>
<evidence type="ECO:0000256" key="6">
    <source>
        <dbReference type="HAMAP-Rule" id="MF_00114"/>
    </source>
</evidence>
<comment type="function">
    <text evidence="6">Catalyzes a reversible aldol reaction between acetaldehyde and D-glyceraldehyde 3-phosphate to generate 2-deoxy-D-ribose 5-phosphate.</text>
</comment>
<dbReference type="GO" id="GO:0005737">
    <property type="term" value="C:cytoplasm"/>
    <property type="evidence" value="ECO:0007669"/>
    <property type="project" value="UniProtKB-SubCell"/>
</dbReference>
<evidence type="ECO:0000256" key="1">
    <source>
        <dbReference type="ARBA" id="ARBA00010936"/>
    </source>
</evidence>
<comment type="similarity">
    <text evidence="1 6">Belongs to the DeoC/FbaB aldolase family. DeoC type 1 subfamily.</text>
</comment>
<dbReference type="InterPro" id="IPR028581">
    <property type="entry name" value="DeoC_typeI"/>
</dbReference>
<keyword evidence="3 6" id="KW-0456">Lyase</keyword>
<organism evidence="7 8">
    <name type="scientific">Candidatus Avichristensenella intestinipullorum</name>
    <dbReference type="NCBI Taxonomy" id="2840693"/>
    <lineage>
        <taxon>Bacteria</taxon>
        <taxon>Bacillati</taxon>
        <taxon>Bacillota</taxon>
        <taxon>Clostridia</taxon>
        <taxon>Candidatus Avichristensenella</taxon>
    </lineage>
</organism>
<dbReference type="NCBIfam" id="TIGR00126">
    <property type="entry name" value="deoC"/>
    <property type="match status" value="1"/>
</dbReference>
<evidence type="ECO:0000256" key="4">
    <source>
        <dbReference type="ARBA" id="ARBA00023270"/>
    </source>
</evidence>
<feature type="active site" description="Proton donor/acceptor" evidence="6">
    <location>
        <position position="186"/>
    </location>
</feature>
<dbReference type="InterPro" id="IPR013785">
    <property type="entry name" value="Aldolase_TIM"/>
</dbReference>
<protein>
    <recommendedName>
        <fullName evidence="6">Deoxyribose-phosphate aldolase</fullName>
        <shortName evidence="6">DERA</shortName>
        <ecNumber evidence="6">4.1.2.4</ecNumber>
    </recommendedName>
    <alternativeName>
        <fullName evidence="6">2-deoxy-D-ribose 5-phosphate aldolase</fullName>
    </alternativeName>
    <alternativeName>
        <fullName evidence="6">Phosphodeoxyriboaldolase</fullName>
        <shortName evidence="6">Deoxyriboaldolase</shortName>
    </alternativeName>
</protein>
<reference evidence="7" key="2">
    <citation type="journal article" date="2021" name="PeerJ">
        <title>Extensive microbial diversity within the chicken gut microbiome revealed by metagenomics and culture.</title>
        <authorList>
            <person name="Gilroy R."/>
            <person name="Ravi A."/>
            <person name="Getino M."/>
            <person name="Pursley I."/>
            <person name="Horton D.L."/>
            <person name="Alikhan N.F."/>
            <person name="Baker D."/>
            <person name="Gharbi K."/>
            <person name="Hall N."/>
            <person name="Watson M."/>
            <person name="Adriaenssens E.M."/>
            <person name="Foster-Nyarko E."/>
            <person name="Jarju S."/>
            <person name="Secka A."/>
            <person name="Antonio M."/>
            <person name="Oren A."/>
            <person name="Chaudhuri R.R."/>
            <person name="La Ragione R."/>
            <person name="Hildebrand F."/>
            <person name="Pallen M.J."/>
        </authorList>
    </citation>
    <scope>NUCLEOTIDE SEQUENCE</scope>
    <source>
        <strain evidence="7">ChiHile30-977</strain>
    </source>
</reference>